<dbReference type="PANTHER" id="PTHR30435:SF19">
    <property type="entry name" value="FLAGELLAR BASAL-BODY ROD PROTEIN FLGG"/>
    <property type="match status" value="1"/>
</dbReference>
<keyword evidence="5" id="KW-0282">Flagellum</keyword>
<dbReference type="GO" id="GO:0009425">
    <property type="term" value="C:bacterial-type flagellum basal body"/>
    <property type="evidence" value="ECO:0007669"/>
    <property type="project" value="UniProtKB-SubCell"/>
</dbReference>
<evidence type="ECO:0000256" key="1">
    <source>
        <dbReference type="ARBA" id="ARBA00009677"/>
    </source>
</evidence>
<keyword evidence="5" id="KW-0969">Cilium</keyword>
<dbReference type="Pfam" id="PF06429">
    <property type="entry name" value="Flg_bbr_C"/>
    <property type="match status" value="1"/>
</dbReference>
<dbReference type="InterPro" id="IPR053967">
    <property type="entry name" value="LlgE_F_G-like_D1"/>
</dbReference>
<reference evidence="5 6" key="1">
    <citation type="journal article" date="2020" name="Front. Microbiol.">
        <title>Single-cell genomics of novel Actinobacteria with the Wood-Ljungdahl pathway discovered in a serpentinizing system.</title>
        <authorList>
            <person name="Merino N."/>
            <person name="Kawai M."/>
            <person name="Boyd E.S."/>
            <person name="Colman D.R."/>
            <person name="McGlynn S.E."/>
            <person name="Nealson K.H."/>
            <person name="Kurokawa K."/>
            <person name="Hongoh Y."/>
        </authorList>
    </citation>
    <scope>NUCLEOTIDE SEQUENCE [LARGE SCALE GENOMIC DNA]</scope>
    <source>
        <strain evidence="5 6">S33</strain>
    </source>
</reference>
<evidence type="ECO:0000313" key="5">
    <source>
        <dbReference type="EMBL" id="GFP28923.1"/>
    </source>
</evidence>
<organism evidence="5 6">
    <name type="scientific">Candidatus Hakubella thermalkaliphila</name>
    <dbReference type="NCBI Taxonomy" id="2754717"/>
    <lineage>
        <taxon>Bacteria</taxon>
        <taxon>Bacillati</taxon>
        <taxon>Actinomycetota</taxon>
        <taxon>Actinomycetota incertae sedis</taxon>
        <taxon>Candidatus Hakubellales</taxon>
        <taxon>Candidatus Hakubellaceae</taxon>
        <taxon>Candidatus Hakubella</taxon>
    </lineage>
</organism>
<dbReference type="GO" id="GO:0071978">
    <property type="term" value="P:bacterial-type flagellum-dependent swarming motility"/>
    <property type="evidence" value="ECO:0007669"/>
    <property type="project" value="TreeGrafter"/>
</dbReference>
<keyword evidence="5" id="KW-0966">Cell projection</keyword>
<feature type="domain" description="Flagellar hook protein FlgE/F/G-like D1" evidence="4">
    <location>
        <begin position="30"/>
        <end position="92"/>
    </location>
</feature>
<evidence type="ECO:0000259" key="4">
    <source>
        <dbReference type="Pfam" id="PF22692"/>
    </source>
</evidence>
<keyword evidence="6" id="KW-1185">Reference proteome</keyword>
<evidence type="ECO:0000313" key="6">
    <source>
        <dbReference type="Proteomes" id="UP000591948"/>
    </source>
</evidence>
<proteinExistence type="inferred from homology"/>
<dbReference type="RefSeq" id="WP_176234123.1">
    <property type="nucleotide sequence ID" value="NZ_BLRY01000508.1"/>
</dbReference>
<feature type="non-terminal residue" evidence="5">
    <location>
        <position position="1"/>
    </location>
</feature>
<dbReference type="SUPFAM" id="SSF117143">
    <property type="entry name" value="Flagellar hook protein flgE"/>
    <property type="match status" value="1"/>
</dbReference>
<sequence length="192" mass="20238">TAGVGSAVGAVRADLRAGTCLQTGRVFDLAVVGQGFFRVELPDGRIACTRDGSFSLDAAGNLVTAQGQRVSFPALPLGQQEIKISPQGQVSAVEPNGDQVAVGTVSLAYFNNPQGLEQLGVNLLLATEASGEAENRASGNATKLMQGYLESSNVDLSEELVNLLASQRAFELNSRALRTSDEMWSIANQIRR</sequence>
<dbReference type="InterPro" id="IPR020013">
    <property type="entry name" value="Flagellar_FlgE/F/G"/>
</dbReference>
<evidence type="ECO:0000259" key="3">
    <source>
        <dbReference type="Pfam" id="PF06429"/>
    </source>
</evidence>
<dbReference type="Proteomes" id="UP000591948">
    <property type="component" value="Unassembled WGS sequence"/>
</dbReference>
<keyword evidence="2" id="KW-0975">Bacterial flagellum</keyword>
<evidence type="ECO:0000256" key="2">
    <source>
        <dbReference type="RuleBase" id="RU362116"/>
    </source>
</evidence>
<dbReference type="InterPro" id="IPR010930">
    <property type="entry name" value="Flg_bb/hook_C_dom"/>
</dbReference>
<dbReference type="Pfam" id="PF22692">
    <property type="entry name" value="LlgE_F_G_D1"/>
    <property type="match status" value="1"/>
</dbReference>
<comment type="caution">
    <text evidence="5">The sequence shown here is derived from an EMBL/GenBank/DDBJ whole genome shotgun (WGS) entry which is preliminary data.</text>
</comment>
<protein>
    <submittedName>
        <fullName evidence="5">Flagellar basal-body rod protein FlgG</fullName>
    </submittedName>
</protein>
<name>A0A6V8P9C5_9ACTN</name>
<accession>A0A6V8P9C5</accession>
<comment type="similarity">
    <text evidence="1 2">Belongs to the flagella basal body rod proteins family.</text>
</comment>
<dbReference type="PANTHER" id="PTHR30435">
    <property type="entry name" value="FLAGELLAR PROTEIN"/>
    <property type="match status" value="1"/>
</dbReference>
<comment type="subcellular location">
    <subcellularLocation>
        <location evidence="2">Bacterial flagellum basal body</location>
    </subcellularLocation>
</comment>
<dbReference type="NCBIfam" id="TIGR03506">
    <property type="entry name" value="FlgEFG_subfam"/>
    <property type="match status" value="2"/>
</dbReference>
<dbReference type="AlphaFoldDB" id="A0A6V8P9C5"/>
<dbReference type="InterPro" id="IPR037925">
    <property type="entry name" value="FlgE/F/G-like"/>
</dbReference>
<gene>
    <name evidence="5" type="ORF">HKBW3S33_02339</name>
</gene>
<feature type="domain" description="Flagellar basal-body/hook protein C-terminal" evidence="3">
    <location>
        <begin position="145"/>
        <end position="190"/>
    </location>
</feature>
<dbReference type="EMBL" id="BLRY01000508">
    <property type="protein sequence ID" value="GFP28923.1"/>
    <property type="molecule type" value="Genomic_DNA"/>
</dbReference>